<dbReference type="Proteomes" id="UP001295423">
    <property type="component" value="Unassembled WGS sequence"/>
</dbReference>
<evidence type="ECO:0000313" key="2">
    <source>
        <dbReference type="EMBL" id="CAJ1961305.1"/>
    </source>
</evidence>
<feature type="transmembrane region" description="Helical" evidence="1">
    <location>
        <begin position="110"/>
        <end position="130"/>
    </location>
</feature>
<reference evidence="2" key="1">
    <citation type="submission" date="2023-08" db="EMBL/GenBank/DDBJ databases">
        <authorList>
            <person name="Audoor S."/>
            <person name="Bilcke G."/>
        </authorList>
    </citation>
    <scope>NUCLEOTIDE SEQUENCE</scope>
</reference>
<protein>
    <submittedName>
        <fullName evidence="2">Uncharacterized protein</fullName>
    </submittedName>
</protein>
<gene>
    <name evidence="2" type="ORF">CYCCA115_LOCUS19131</name>
</gene>
<accession>A0AAD2JLE6</accession>
<keyword evidence="1" id="KW-0472">Membrane</keyword>
<proteinExistence type="predicted"/>
<sequence length="279" mass="31363">MSTSNLLLINQVNSAVSRRRFRSSRNLYVPRVEEGADGDESDNISISSSQIADNRKFILRLKTWATTTKQSSRTATGKGIARLVEKIAHDDRVSIEDENLILETISVQRGWWATLVVMDTLIVALSTAMLCFEDVTDNGHWSEAAGERILFAYHALLALLLYITVCHLTMVLLVSGLSTYIFEVKGILTFFVRCHNLLVHVNFSGMIFIVPGFLFVPALAQVYSYGLWHAIPSIAMCLSTFVFIAWMYVRVIRPLFTGLYNEEYDIGPLGSEVGDLEKR</sequence>
<keyword evidence="1" id="KW-0812">Transmembrane</keyword>
<dbReference type="EMBL" id="CAKOGP040002091">
    <property type="protein sequence ID" value="CAJ1961305.1"/>
    <property type="molecule type" value="Genomic_DNA"/>
</dbReference>
<keyword evidence="1" id="KW-1133">Transmembrane helix</keyword>
<keyword evidence="3" id="KW-1185">Reference proteome</keyword>
<feature type="transmembrane region" description="Helical" evidence="1">
    <location>
        <begin position="197"/>
        <end position="220"/>
    </location>
</feature>
<feature type="transmembrane region" description="Helical" evidence="1">
    <location>
        <begin position="150"/>
        <end position="177"/>
    </location>
</feature>
<name>A0AAD2JLE6_9STRA</name>
<comment type="caution">
    <text evidence="2">The sequence shown here is derived from an EMBL/GenBank/DDBJ whole genome shotgun (WGS) entry which is preliminary data.</text>
</comment>
<evidence type="ECO:0000313" key="3">
    <source>
        <dbReference type="Proteomes" id="UP001295423"/>
    </source>
</evidence>
<organism evidence="2 3">
    <name type="scientific">Cylindrotheca closterium</name>
    <dbReference type="NCBI Taxonomy" id="2856"/>
    <lineage>
        <taxon>Eukaryota</taxon>
        <taxon>Sar</taxon>
        <taxon>Stramenopiles</taxon>
        <taxon>Ochrophyta</taxon>
        <taxon>Bacillariophyta</taxon>
        <taxon>Bacillariophyceae</taxon>
        <taxon>Bacillariophycidae</taxon>
        <taxon>Bacillariales</taxon>
        <taxon>Bacillariaceae</taxon>
        <taxon>Cylindrotheca</taxon>
    </lineage>
</organism>
<evidence type="ECO:0000256" key="1">
    <source>
        <dbReference type="SAM" id="Phobius"/>
    </source>
</evidence>
<dbReference type="AlphaFoldDB" id="A0AAD2JLE6"/>
<feature type="transmembrane region" description="Helical" evidence="1">
    <location>
        <begin position="226"/>
        <end position="249"/>
    </location>
</feature>